<evidence type="ECO:0000313" key="2">
    <source>
        <dbReference type="Proteomes" id="UP001344251"/>
    </source>
</evidence>
<dbReference type="RefSeq" id="WP_326615805.1">
    <property type="nucleotide sequence ID" value="NZ_CP109106.1"/>
</dbReference>
<gene>
    <name evidence="1" type="ORF">OG863_01055</name>
</gene>
<accession>A0ABZ1F8M1</accession>
<sequence>MRWSNGLTALMDHGAWTLTGVNICQLRVSAQGLLRSLQDD</sequence>
<proteinExistence type="predicted"/>
<evidence type="ECO:0008006" key="3">
    <source>
        <dbReference type="Google" id="ProtNLM"/>
    </source>
</evidence>
<organism evidence="1 2">
    <name type="scientific">Streptomyces decoyicus</name>
    <dbReference type="NCBI Taxonomy" id="249567"/>
    <lineage>
        <taxon>Bacteria</taxon>
        <taxon>Bacillati</taxon>
        <taxon>Actinomycetota</taxon>
        <taxon>Actinomycetes</taxon>
        <taxon>Kitasatosporales</taxon>
        <taxon>Streptomycetaceae</taxon>
        <taxon>Streptomyces</taxon>
    </lineage>
</organism>
<keyword evidence="2" id="KW-1185">Reference proteome</keyword>
<reference evidence="1 2" key="1">
    <citation type="submission" date="2022-10" db="EMBL/GenBank/DDBJ databases">
        <title>The complete genomes of actinobacterial strains from the NBC collection.</title>
        <authorList>
            <person name="Joergensen T.S."/>
            <person name="Alvarez Arevalo M."/>
            <person name="Sterndorff E.B."/>
            <person name="Faurdal D."/>
            <person name="Vuksanovic O."/>
            <person name="Mourched A.-S."/>
            <person name="Charusanti P."/>
            <person name="Shaw S."/>
            <person name="Blin K."/>
            <person name="Weber T."/>
        </authorList>
    </citation>
    <scope>NUCLEOTIDE SEQUENCE [LARGE SCALE GENOMIC DNA]</scope>
    <source>
        <strain evidence="1 2">NBC 01774</strain>
    </source>
</reference>
<name>A0ABZ1F8M1_9ACTN</name>
<protein>
    <recommendedName>
        <fullName evidence="3">Transposase</fullName>
    </recommendedName>
</protein>
<dbReference type="Proteomes" id="UP001344251">
    <property type="component" value="Chromosome"/>
</dbReference>
<evidence type="ECO:0000313" key="1">
    <source>
        <dbReference type="EMBL" id="WSB66674.1"/>
    </source>
</evidence>
<dbReference type="EMBL" id="CP109106">
    <property type="protein sequence ID" value="WSB66674.1"/>
    <property type="molecule type" value="Genomic_DNA"/>
</dbReference>